<dbReference type="Proteomes" id="UP001147746">
    <property type="component" value="Unassembled WGS sequence"/>
</dbReference>
<dbReference type="InterPro" id="IPR018271">
    <property type="entry name" value="Ribosomal_uS14_CS"/>
</dbReference>
<dbReference type="InterPro" id="IPR039744">
    <property type="entry name" value="RIbosomal_uS14_euk_arc"/>
</dbReference>
<dbReference type="GO" id="GO:0008270">
    <property type="term" value="F:zinc ion binding"/>
    <property type="evidence" value="ECO:0007669"/>
    <property type="project" value="InterPro"/>
</dbReference>
<keyword evidence="5" id="KW-0862">Zinc</keyword>
<keyword evidence="7" id="KW-0689">Ribosomal protein</keyword>
<organism evidence="9 10">
    <name type="scientific">Penicillium atrosanguineum</name>
    <dbReference type="NCBI Taxonomy" id="1132637"/>
    <lineage>
        <taxon>Eukaryota</taxon>
        <taxon>Fungi</taxon>
        <taxon>Dikarya</taxon>
        <taxon>Ascomycota</taxon>
        <taxon>Pezizomycotina</taxon>
        <taxon>Eurotiomycetes</taxon>
        <taxon>Eurotiomycetidae</taxon>
        <taxon>Eurotiales</taxon>
        <taxon>Aspergillaceae</taxon>
        <taxon>Penicillium</taxon>
    </lineage>
</organism>
<evidence type="ECO:0000256" key="8">
    <source>
        <dbReference type="ARBA" id="ARBA00023274"/>
    </source>
</evidence>
<evidence type="ECO:0000256" key="2">
    <source>
        <dbReference type="ARBA" id="ARBA00009083"/>
    </source>
</evidence>
<name>A0A9W9U2S8_9EURO</name>
<dbReference type="GO" id="GO:0019843">
    <property type="term" value="F:rRNA binding"/>
    <property type="evidence" value="ECO:0007669"/>
    <property type="project" value="UniProtKB-KW"/>
</dbReference>
<dbReference type="FunFam" id="4.10.830.10:FF:000002">
    <property type="entry name" value="40S ribosomal protein S29"/>
    <property type="match status" value="1"/>
</dbReference>
<dbReference type="PANTHER" id="PTHR12010">
    <property type="entry name" value="40S RIBOSOMAL PROTEIN S29"/>
    <property type="match status" value="1"/>
</dbReference>
<dbReference type="HAMAP" id="MF_01364_A">
    <property type="entry name" value="Ribosomal_uS14_2_A"/>
    <property type="match status" value="1"/>
</dbReference>
<evidence type="ECO:0000313" key="10">
    <source>
        <dbReference type="Proteomes" id="UP001147746"/>
    </source>
</evidence>
<dbReference type="AlphaFoldDB" id="A0A9W9U2S8"/>
<dbReference type="InterPro" id="IPR023676">
    <property type="entry name" value="Ribosomal_uS14_arc"/>
</dbReference>
<evidence type="ECO:0000256" key="3">
    <source>
        <dbReference type="ARBA" id="ARBA00022723"/>
    </source>
</evidence>
<evidence type="ECO:0000256" key="4">
    <source>
        <dbReference type="ARBA" id="ARBA00022730"/>
    </source>
</evidence>
<dbReference type="InterPro" id="IPR001209">
    <property type="entry name" value="Ribosomal_uS14"/>
</dbReference>
<comment type="cofactor">
    <cofactor evidence="1">
        <name>Zn(2+)</name>
        <dbReference type="ChEBI" id="CHEBI:29105"/>
    </cofactor>
</comment>
<reference evidence="9" key="2">
    <citation type="journal article" date="2023" name="IMA Fungus">
        <title>Comparative genomic study of the Penicillium genus elucidates a diverse pangenome and 15 lateral gene transfer events.</title>
        <authorList>
            <person name="Petersen C."/>
            <person name="Sorensen T."/>
            <person name="Nielsen M.R."/>
            <person name="Sondergaard T.E."/>
            <person name="Sorensen J.L."/>
            <person name="Fitzpatrick D.A."/>
            <person name="Frisvad J.C."/>
            <person name="Nielsen K.L."/>
        </authorList>
    </citation>
    <scope>NUCLEOTIDE SEQUENCE</scope>
    <source>
        <strain evidence="9">IBT 21472</strain>
    </source>
</reference>
<keyword evidence="10" id="KW-1185">Reference proteome</keyword>
<dbReference type="GO" id="GO:0002181">
    <property type="term" value="P:cytoplasmic translation"/>
    <property type="evidence" value="ECO:0007669"/>
    <property type="project" value="TreeGrafter"/>
</dbReference>
<dbReference type="GO" id="GO:0022627">
    <property type="term" value="C:cytosolic small ribosomal subunit"/>
    <property type="evidence" value="ECO:0007669"/>
    <property type="project" value="TreeGrafter"/>
</dbReference>
<comment type="similarity">
    <text evidence="2">Belongs to the universal ribosomal protein uS14 family.</text>
</comment>
<sequence>MTHESVWYSRPRKYGKGSRECRVCSHRAGLIRKYGMNICRQCFREKSTDIGFVKVRFHHSLHRLENAIYDLHLHLHRRTLSRFPTEQTH</sequence>
<evidence type="ECO:0008006" key="11">
    <source>
        <dbReference type="Google" id="ProtNLM"/>
    </source>
</evidence>
<keyword evidence="3" id="KW-0479">Metal-binding</keyword>
<evidence type="ECO:0000256" key="7">
    <source>
        <dbReference type="ARBA" id="ARBA00022980"/>
    </source>
</evidence>
<dbReference type="GO" id="GO:0003735">
    <property type="term" value="F:structural constituent of ribosome"/>
    <property type="evidence" value="ECO:0007669"/>
    <property type="project" value="InterPro"/>
</dbReference>
<keyword evidence="4" id="KW-0699">rRNA-binding</keyword>
<keyword evidence="6" id="KW-0694">RNA-binding</keyword>
<dbReference type="Pfam" id="PF00253">
    <property type="entry name" value="Ribosomal_S14"/>
    <property type="match status" value="1"/>
</dbReference>
<dbReference type="PROSITE" id="PS00527">
    <property type="entry name" value="RIBOSOMAL_S14"/>
    <property type="match status" value="1"/>
</dbReference>
<evidence type="ECO:0000256" key="5">
    <source>
        <dbReference type="ARBA" id="ARBA00022833"/>
    </source>
</evidence>
<evidence type="ECO:0000256" key="1">
    <source>
        <dbReference type="ARBA" id="ARBA00001947"/>
    </source>
</evidence>
<proteinExistence type="inferred from homology"/>
<keyword evidence="8" id="KW-0687">Ribonucleoprotein</keyword>
<protein>
    <recommendedName>
        <fullName evidence="11">40S ribosomal protein S29</fullName>
    </recommendedName>
</protein>
<dbReference type="InterPro" id="IPR043140">
    <property type="entry name" value="Ribosomal_uS14_sf"/>
</dbReference>
<dbReference type="NCBIfam" id="NF004424">
    <property type="entry name" value="PRK05766.1"/>
    <property type="match status" value="1"/>
</dbReference>
<gene>
    <name evidence="9" type="ORF">N7476_010339</name>
</gene>
<dbReference type="Gene3D" id="4.10.830.10">
    <property type="entry name" value="30s Ribosomal Protein S14, Chain N"/>
    <property type="match status" value="1"/>
</dbReference>
<evidence type="ECO:0000256" key="6">
    <source>
        <dbReference type="ARBA" id="ARBA00022884"/>
    </source>
</evidence>
<evidence type="ECO:0000313" key="9">
    <source>
        <dbReference type="EMBL" id="KAJ5303540.1"/>
    </source>
</evidence>
<dbReference type="PANTHER" id="PTHR12010:SF2">
    <property type="entry name" value="40S RIBOSOMAL PROTEIN S29"/>
    <property type="match status" value="1"/>
</dbReference>
<comment type="caution">
    <text evidence="9">The sequence shown here is derived from an EMBL/GenBank/DDBJ whole genome shotgun (WGS) entry which is preliminary data.</text>
</comment>
<accession>A0A9W9U2S8</accession>
<reference evidence="9" key="1">
    <citation type="submission" date="2022-12" db="EMBL/GenBank/DDBJ databases">
        <authorList>
            <person name="Petersen C."/>
        </authorList>
    </citation>
    <scope>NUCLEOTIDE SEQUENCE</scope>
    <source>
        <strain evidence="9">IBT 21472</strain>
    </source>
</reference>
<dbReference type="EMBL" id="JAPZBO010000009">
    <property type="protein sequence ID" value="KAJ5303540.1"/>
    <property type="molecule type" value="Genomic_DNA"/>
</dbReference>